<dbReference type="eggNOG" id="COG3265">
    <property type="taxonomic scope" value="Bacteria"/>
</dbReference>
<dbReference type="Proteomes" id="UP000003875">
    <property type="component" value="Unassembled WGS sequence"/>
</dbReference>
<evidence type="ECO:0000256" key="6">
    <source>
        <dbReference type="ARBA" id="ARBA00022777"/>
    </source>
</evidence>
<evidence type="ECO:0000313" key="11">
    <source>
        <dbReference type="EMBL" id="EEG71892.1"/>
    </source>
</evidence>
<dbReference type="GO" id="GO:0046316">
    <property type="term" value="F:gluconokinase activity"/>
    <property type="evidence" value="ECO:0007669"/>
    <property type="project" value="UniProtKB-EC"/>
</dbReference>
<proteinExistence type="inferred from homology"/>
<evidence type="ECO:0000256" key="8">
    <source>
        <dbReference type="ARBA" id="ARBA00023064"/>
    </source>
</evidence>
<dbReference type="CDD" id="cd02021">
    <property type="entry name" value="GntK"/>
    <property type="match status" value="1"/>
</dbReference>
<dbReference type="GO" id="GO:0005737">
    <property type="term" value="C:cytoplasm"/>
    <property type="evidence" value="ECO:0007669"/>
    <property type="project" value="TreeGrafter"/>
</dbReference>
<dbReference type="GO" id="GO:0019521">
    <property type="term" value="P:D-gluconate metabolic process"/>
    <property type="evidence" value="ECO:0007669"/>
    <property type="project" value="UniProtKB-KW"/>
</dbReference>
<dbReference type="Gene3D" id="3.40.50.300">
    <property type="entry name" value="P-loop containing nucleotide triphosphate hydrolases"/>
    <property type="match status" value="1"/>
</dbReference>
<gene>
    <name evidence="11" type="ORF">BIFPSEUDO_02784</name>
</gene>
<reference evidence="11 12" key="1">
    <citation type="submission" date="2009-02" db="EMBL/GenBank/DDBJ databases">
        <title>Draft genome sequence of Bifidobacterium pseudocatenulatum (DSM 20438).</title>
        <authorList>
            <person name="Sudarsanam P."/>
            <person name="Ley R."/>
            <person name="Guruge J."/>
            <person name="Turnbaugh P.J."/>
            <person name="Mahowald M."/>
            <person name="Liep D."/>
            <person name="Gordon J."/>
        </authorList>
    </citation>
    <scope>NUCLEOTIDE SEQUENCE [LARGE SCALE GENOMIC DNA]</scope>
    <source>
        <strain evidence="11 12">DSM 20438</strain>
    </source>
</reference>
<organism evidence="11 12">
    <name type="scientific">Bifidobacterium pseudocatenulatum DSM 20438 = JCM 1200 = LMG 10505</name>
    <dbReference type="NCBI Taxonomy" id="547043"/>
    <lineage>
        <taxon>Bacteria</taxon>
        <taxon>Bacillati</taxon>
        <taxon>Actinomycetota</taxon>
        <taxon>Actinomycetes</taxon>
        <taxon>Bifidobacteriales</taxon>
        <taxon>Bifidobacteriaceae</taxon>
        <taxon>Bifidobacterium</taxon>
    </lineage>
</organism>
<evidence type="ECO:0000256" key="3">
    <source>
        <dbReference type="ARBA" id="ARBA00012054"/>
    </source>
</evidence>
<dbReference type="InterPro" id="IPR006001">
    <property type="entry name" value="Therm_gnt_kin"/>
</dbReference>
<protein>
    <recommendedName>
        <fullName evidence="3 10">Gluconokinase</fullName>
        <ecNumber evidence="3 10">2.7.1.12</ecNumber>
    </recommendedName>
</protein>
<dbReference type="AlphaFoldDB" id="C0BQX9"/>
<evidence type="ECO:0000313" key="12">
    <source>
        <dbReference type="Proteomes" id="UP000003875"/>
    </source>
</evidence>
<keyword evidence="6 10" id="KW-0418">Kinase</keyword>
<dbReference type="GO" id="GO:0005524">
    <property type="term" value="F:ATP binding"/>
    <property type="evidence" value="ECO:0007669"/>
    <property type="project" value="UniProtKB-KW"/>
</dbReference>
<name>C0BQX9_BIFPS</name>
<dbReference type="PANTHER" id="PTHR43442:SF3">
    <property type="entry name" value="GLUCONOKINASE-RELATED"/>
    <property type="match status" value="1"/>
</dbReference>
<evidence type="ECO:0000256" key="7">
    <source>
        <dbReference type="ARBA" id="ARBA00022840"/>
    </source>
</evidence>
<keyword evidence="8" id="KW-0311">Gluconate utilization</keyword>
<dbReference type="InterPro" id="IPR027417">
    <property type="entry name" value="P-loop_NTPase"/>
</dbReference>
<dbReference type="Pfam" id="PF13671">
    <property type="entry name" value="AAA_33"/>
    <property type="match status" value="1"/>
</dbReference>
<evidence type="ECO:0000256" key="9">
    <source>
        <dbReference type="ARBA" id="ARBA00048090"/>
    </source>
</evidence>
<accession>C0BQX9</accession>
<dbReference type="EC" id="2.7.1.12" evidence="3 10"/>
<evidence type="ECO:0000256" key="1">
    <source>
        <dbReference type="ARBA" id="ARBA00004761"/>
    </source>
</evidence>
<dbReference type="SUPFAM" id="SSF52540">
    <property type="entry name" value="P-loop containing nucleoside triphosphate hydrolases"/>
    <property type="match status" value="1"/>
</dbReference>
<dbReference type="EMBL" id="ABXX02000001">
    <property type="protein sequence ID" value="EEG71892.1"/>
    <property type="molecule type" value="Genomic_DNA"/>
</dbReference>
<evidence type="ECO:0000256" key="4">
    <source>
        <dbReference type="ARBA" id="ARBA00022679"/>
    </source>
</evidence>
<dbReference type="NCBIfam" id="TIGR01313">
    <property type="entry name" value="therm_gnt_kin"/>
    <property type="match status" value="1"/>
</dbReference>
<keyword evidence="4 10" id="KW-0808">Transferase</keyword>
<comment type="pathway">
    <text evidence="1">Carbohydrate acid metabolism.</text>
</comment>
<dbReference type="FunFam" id="3.40.50.300:FF:000522">
    <property type="entry name" value="Gluconokinase"/>
    <property type="match status" value="1"/>
</dbReference>
<comment type="caution">
    <text evidence="11">The sequence shown here is derived from an EMBL/GenBank/DDBJ whole genome shotgun (WGS) entry which is preliminary data.</text>
</comment>
<comment type="similarity">
    <text evidence="2 10">Belongs to the gluconokinase GntK/GntV family.</text>
</comment>
<evidence type="ECO:0000256" key="5">
    <source>
        <dbReference type="ARBA" id="ARBA00022741"/>
    </source>
</evidence>
<keyword evidence="5 10" id="KW-0547">Nucleotide-binding</keyword>
<sequence length="265" mass="29281">MPALFHGMFHVFCDTHGNHQSQMIAYLRLRDLPPFCTIFSIASHTIFPIHSTFYLTDTTFTVYSSLIPGAERHRIVNSKESNMSIHVVVMGVAGCGKSTVAEAIHERLGYVYAEGDDFHPQANIDKMSAGIPLTDEDRWPWLNVINSWMVAREALGENTVVSSSALKRSYREVLAKDVPTFFIHLNGSHKLIQQRLSERKGHFMPPALLPSQFAILEPLAPEENGVEISIEGSVDEMVDRAIKALNAYATTVAATVAAQTATQAA</sequence>
<comment type="catalytic activity">
    <reaction evidence="9 10">
        <text>D-gluconate + ATP = 6-phospho-D-gluconate + ADP + H(+)</text>
        <dbReference type="Rhea" id="RHEA:19433"/>
        <dbReference type="ChEBI" id="CHEBI:15378"/>
        <dbReference type="ChEBI" id="CHEBI:18391"/>
        <dbReference type="ChEBI" id="CHEBI:30616"/>
        <dbReference type="ChEBI" id="CHEBI:58759"/>
        <dbReference type="ChEBI" id="CHEBI:456216"/>
        <dbReference type="EC" id="2.7.1.12"/>
    </reaction>
</comment>
<evidence type="ECO:0000256" key="2">
    <source>
        <dbReference type="ARBA" id="ARBA00008420"/>
    </source>
</evidence>
<keyword evidence="7 10" id="KW-0067">ATP-binding</keyword>
<dbReference type="PANTHER" id="PTHR43442">
    <property type="entry name" value="GLUCONOKINASE-RELATED"/>
    <property type="match status" value="1"/>
</dbReference>
<reference evidence="11 12" key="2">
    <citation type="submission" date="2009-02" db="EMBL/GenBank/DDBJ databases">
        <authorList>
            <person name="Fulton L."/>
            <person name="Clifton S."/>
            <person name="Fulton B."/>
            <person name="Xu J."/>
            <person name="Minx P."/>
            <person name="Pepin K.H."/>
            <person name="Johnson M."/>
            <person name="Bhonagiri V."/>
            <person name="Nash W.E."/>
            <person name="Mardis E.R."/>
            <person name="Wilson R.K."/>
        </authorList>
    </citation>
    <scope>NUCLEOTIDE SEQUENCE [LARGE SCALE GENOMIC DNA]</scope>
    <source>
        <strain evidence="11 12">DSM 20438</strain>
    </source>
</reference>
<evidence type="ECO:0000256" key="10">
    <source>
        <dbReference type="RuleBase" id="RU363066"/>
    </source>
</evidence>